<dbReference type="GO" id="GO:0099503">
    <property type="term" value="C:secretory vesicle"/>
    <property type="evidence" value="ECO:0007669"/>
    <property type="project" value="TreeGrafter"/>
</dbReference>
<dbReference type="EMBL" id="LJIG01016086">
    <property type="protein sequence ID" value="KRT81657.1"/>
    <property type="molecule type" value="Genomic_DNA"/>
</dbReference>
<dbReference type="InterPro" id="IPR000008">
    <property type="entry name" value="C2_dom"/>
</dbReference>
<gene>
    <name evidence="4" type="ORF">AMK59_5664</name>
</gene>
<dbReference type="Gene3D" id="2.60.40.150">
    <property type="entry name" value="C2 domain"/>
    <property type="match status" value="1"/>
</dbReference>
<dbReference type="SMART" id="SM00239">
    <property type="entry name" value="C2"/>
    <property type="match status" value="1"/>
</dbReference>
<sequence length="140" mass="15852">FSDPFVIIELLPHRVFPHCTEQQTNVHKKTLHPIFDECFEFSVSLEQCRSPGAMIAFTVMDHDVLTANDFAGEAFLALGSIPGVADTVGVDNFHGLKPVELVLMQQHHKNQPILQILESRTADRLAVEFVRKQRQRFATK</sequence>
<dbReference type="InterPro" id="IPR035892">
    <property type="entry name" value="C2_domain_sf"/>
</dbReference>
<dbReference type="PANTHER" id="PTHR45999">
    <property type="entry name" value="UNC-13-4A, ISOFORM B"/>
    <property type="match status" value="1"/>
</dbReference>
<accession>A0A0T6B2S3</accession>
<evidence type="ECO:0000313" key="4">
    <source>
        <dbReference type="EMBL" id="KRT81657.1"/>
    </source>
</evidence>
<feature type="domain" description="C2" evidence="3">
    <location>
        <begin position="1"/>
        <end position="91"/>
    </location>
</feature>
<dbReference type="Pfam" id="PF00168">
    <property type="entry name" value="C2"/>
    <property type="match status" value="1"/>
</dbReference>
<comment type="caution">
    <text evidence="4">The sequence shown here is derived from an EMBL/GenBank/DDBJ whole genome shotgun (WGS) entry which is preliminary data.</text>
</comment>
<dbReference type="PANTHER" id="PTHR45999:SF4">
    <property type="entry name" value="UNC-13-4A, ISOFORM B"/>
    <property type="match status" value="1"/>
</dbReference>
<protein>
    <submittedName>
        <fullName evidence="4">C2 domain containing protein</fullName>
    </submittedName>
</protein>
<proteinExistence type="inferred from homology"/>
<dbReference type="OrthoDB" id="7976202at2759"/>
<reference evidence="4 5" key="1">
    <citation type="submission" date="2015-09" db="EMBL/GenBank/DDBJ databases">
        <title>Draft genome of the scarab beetle Oryctes borbonicus.</title>
        <authorList>
            <person name="Meyer J.M."/>
            <person name="Markov G.V."/>
            <person name="Baskaran P."/>
            <person name="Herrmann M."/>
            <person name="Sommer R.J."/>
            <person name="Roedelsperger C."/>
        </authorList>
    </citation>
    <scope>NUCLEOTIDE SEQUENCE [LARGE SCALE GENOMIC DNA]</scope>
    <source>
        <strain evidence="4">OB123</strain>
        <tissue evidence="4">Whole animal</tissue>
    </source>
</reference>
<evidence type="ECO:0000313" key="5">
    <source>
        <dbReference type="Proteomes" id="UP000051574"/>
    </source>
</evidence>
<evidence type="ECO:0000256" key="1">
    <source>
        <dbReference type="ARBA" id="ARBA00005823"/>
    </source>
</evidence>
<comment type="similarity">
    <text evidence="1">Belongs to the unc-13 family.</text>
</comment>
<keyword evidence="2" id="KW-0268">Exocytosis</keyword>
<dbReference type="GO" id="GO:0006887">
    <property type="term" value="P:exocytosis"/>
    <property type="evidence" value="ECO:0007669"/>
    <property type="project" value="UniProtKB-KW"/>
</dbReference>
<dbReference type="SUPFAM" id="SSF49562">
    <property type="entry name" value="C2 domain (Calcium/lipid-binding domain, CaLB)"/>
    <property type="match status" value="1"/>
</dbReference>
<feature type="non-terminal residue" evidence="4">
    <location>
        <position position="1"/>
    </location>
</feature>
<evidence type="ECO:0000256" key="2">
    <source>
        <dbReference type="ARBA" id="ARBA00022483"/>
    </source>
</evidence>
<dbReference type="InterPro" id="IPR052095">
    <property type="entry name" value="UNC-13_domain"/>
</dbReference>
<dbReference type="Proteomes" id="UP000051574">
    <property type="component" value="Unassembled WGS sequence"/>
</dbReference>
<keyword evidence="5" id="KW-1185">Reference proteome</keyword>
<dbReference type="AlphaFoldDB" id="A0A0T6B2S3"/>
<organism evidence="4 5">
    <name type="scientific">Oryctes borbonicus</name>
    <dbReference type="NCBI Taxonomy" id="1629725"/>
    <lineage>
        <taxon>Eukaryota</taxon>
        <taxon>Metazoa</taxon>
        <taxon>Ecdysozoa</taxon>
        <taxon>Arthropoda</taxon>
        <taxon>Hexapoda</taxon>
        <taxon>Insecta</taxon>
        <taxon>Pterygota</taxon>
        <taxon>Neoptera</taxon>
        <taxon>Endopterygota</taxon>
        <taxon>Coleoptera</taxon>
        <taxon>Polyphaga</taxon>
        <taxon>Scarabaeiformia</taxon>
        <taxon>Scarabaeidae</taxon>
        <taxon>Dynastinae</taxon>
        <taxon>Oryctes</taxon>
    </lineage>
</organism>
<evidence type="ECO:0000259" key="3">
    <source>
        <dbReference type="PROSITE" id="PS50004"/>
    </source>
</evidence>
<name>A0A0T6B2S3_9SCAR</name>
<dbReference type="PROSITE" id="PS50004">
    <property type="entry name" value="C2"/>
    <property type="match status" value="1"/>
</dbReference>